<comment type="cofactor">
    <cofactor evidence="7">
        <name>Mg(2+)</name>
        <dbReference type="ChEBI" id="CHEBI:18420"/>
    </cofactor>
    <text evidence="7">Binds 1 Mg(2+) ion per subunit.</text>
</comment>
<dbReference type="Gene3D" id="3.30.470.20">
    <property type="entry name" value="ATP-grasp fold, B domain"/>
    <property type="match status" value="1"/>
</dbReference>
<dbReference type="InterPro" id="IPR011761">
    <property type="entry name" value="ATP-grasp"/>
</dbReference>
<organism evidence="11 12">
    <name type="scientific">Euplotes crassus</name>
    <dbReference type="NCBI Taxonomy" id="5936"/>
    <lineage>
        <taxon>Eukaryota</taxon>
        <taxon>Sar</taxon>
        <taxon>Alveolata</taxon>
        <taxon>Ciliophora</taxon>
        <taxon>Intramacronucleata</taxon>
        <taxon>Spirotrichea</taxon>
        <taxon>Hypotrichia</taxon>
        <taxon>Euplotida</taxon>
        <taxon>Euplotidae</taxon>
        <taxon>Moneuplotes</taxon>
    </lineage>
</organism>
<dbReference type="PROSITE" id="PS01217">
    <property type="entry name" value="SUCCINYL_COA_LIG_3"/>
    <property type="match status" value="1"/>
</dbReference>
<proteinExistence type="inferred from homology"/>
<dbReference type="Gene3D" id="3.40.50.261">
    <property type="entry name" value="Succinyl-CoA synthetase domains"/>
    <property type="match status" value="1"/>
</dbReference>
<comment type="similarity">
    <text evidence="7 9">Belongs to the succinate/malate CoA ligase beta subunit family.</text>
</comment>
<evidence type="ECO:0000256" key="7">
    <source>
        <dbReference type="HAMAP-Rule" id="MF_03219"/>
    </source>
</evidence>
<comment type="subunit">
    <text evidence="7 9">Heterodimer of an alpha and a beta subunit.</text>
</comment>
<keyword evidence="4 7" id="KW-0479">Metal-binding</keyword>
<keyword evidence="12" id="KW-1185">Reference proteome</keyword>
<comment type="function">
    <text evidence="7">Succinyl-CoA synthetase functions in the citric acid cycle (TCA), coupling the hydrolysis of succinyl-CoA to the synthesis of ATP and thus represents the only step of substrate-level phosphorylation in the TCA. The beta subunit provides nucleotide specificity of the enzyme and binds the substrate succinate, while the binding sites for coenzyme A and phosphate are found in the alpha subunit.</text>
</comment>
<dbReference type="EMBL" id="CAMPGE010008700">
    <property type="protein sequence ID" value="CAI2367588.1"/>
    <property type="molecule type" value="Genomic_DNA"/>
</dbReference>
<feature type="binding site" evidence="7">
    <location>
        <begin position="82"/>
        <end position="84"/>
    </location>
    <ligand>
        <name>ATP</name>
        <dbReference type="ChEBI" id="CHEBI:30616"/>
    </ligand>
</feature>
<dbReference type="InterPro" id="IPR016102">
    <property type="entry name" value="Succinyl-CoA_synth-like"/>
</dbReference>
<reference evidence="11" key="1">
    <citation type="submission" date="2023-07" db="EMBL/GenBank/DDBJ databases">
        <authorList>
            <consortium name="AG Swart"/>
            <person name="Singh M."/>
            <person name="Singh A."/>
            <person name="Seah K."/>
            <person name="Emmerich C."/>
        </authorList>
    </citation>
    <scope>NUCLEOTIDE SEQUENCE</scope>
    <source>
        <strain evidence="11">DP1</strain>
    </source>
</reference>
<dbReference type="NCBIfam" id="TIGR01016">
    <property type="entry name" value="sucCoAbeta"/>
    <property type="match status" value="1"/>
</dbReference>
<feature type="binding site" evidence="7">
    <location>
        <position position="144"/>
    </location>
    <ligand>
        <name>ATP</name>
        <dbReference type="ChEBI" id="CHEBI:30616"/>
    </ligand>
</feature>
<evidence type="ECO:0000256" key="3">
    <source>
        <dbReference type="ARBA" id="ARBA00022598"/>
    </source>
</evidence>
<dbReference type="InterPro" id="IPR013650">
    <property type="entry name" value="ATP-grasp_succ-CoA_synth-type"/>
</dbReference>
<dbReference type="InterPro" id="IPR005809">
    <property type="entry name" value="Succ_CoA_ligase-like_bsu"/>
</dbReference>
<evidence type="ECO:0000256" key="8">
    <source>
        <dbReference type="PROSITE-ProRule" id="PRU00409"/>
    </source>
</evidence>
<keyword evidence="5 7" id="KW-0547">Nucleotide-binding</keyword>
<keyword evidence="6 7" id="KW-0460">Magnesium</keyword>
<comment type="subcellular location">
    <subcellularLocation>
        <location evidence="7">Mitochondrion</location>
    </subcellularLocation>
</comment>
<dbReference type="GO" id="GO:0006104">
    <property type="term" value="P:succinyl-CoA metabolic process"/>
    <property type="evidence" value="ECO:0007669"/>
    <property type="project" value="TreeGrafter"/>
</dbReference>
<comment type="pathway">
    <text evidence="1 7">Carbohydrate metabolism; tricarboxylic acid cycle; succinate from succinyl-CoA (ligase route): step 1/1.</text>
</comment>
<dbReference type="FunFam" id="3.30.470.20:FF:000002">
    <property type="entry name" value="Succinate--CoA ligase [ADP-forming] subunit beta"/>
    <property type="match status" value="1"/>
</dbReference>
<feature type="binding site" evidence="7">
    <location>
        <position position="75"/>
    </location>
    <ligand>
        <name>ATP</name>
        <dbReference type="ChEBI" id="CHEBI:30616"/>
    </ligand>
</feature>
<dbReference type="GO" id="GO:0004775">
    <property type="term" value="F:succinate-CoA ligase (ADP-forming) activity"/>
    <property type="evidence" value="ECO:0007669"/>
    <property type="project" value="UniProtKB-UniRule"/>
</dbReference>
<keyword evidence="3 7" id="KW-0436">Ligase</keyword>
<evidence type="ECO:0000256" key="4">
    <source>
        <dbReference type="ARBA" id="ARBA00022723"/>
    </source>
</evidence>
<evidence type="ECO:0000313" key="11">
    <source>
        <dbReference type="EMBL" id="CAI2367588.1"/>
    </source>
</evidence>
<dbReference type="PROSITE" id="PS50975">
    <property type="entry name" value="ATP_GRASP"/>
    <property type="match status" value="1"/>
</dbReference>
<evidence type="ECO:0000256" key="9">
    <source>
        <dbReference type="RuleBase" id="RU361258"/>
    </source>
</evidence>
<dbReference type="GO" id="GO:0005524">
    <property type="term" value="F:ATP binding"/>
    <property type="evidence" value="ECO:0007669"/>
    <property type="project" value="UniProtKB-UniRule"/>
</dbReference>
<dbReference type="EC" id="6.2.1.5" evidence="7"/>
<feature type="domain" description="ATP-grasp" evidence="10">
    <location>
        <begin position="35"/>
        <end position="84"/>
    </location>
</feature>
<dbReference type="Pfam" id="PF00549">
    <property type="entry name" value="Ligase_CoA"/>
    <property type="match status" value="1"/>
</dbReference>
<dbReference type="SUPFAM" id="SSF56059">
    <property type="entry name" value="Glutathione synthetase ATP-binding domain-like"/>
    <property type="match status" value="1"/>
</dbReference>
<dbReference type="Gene3D" id="3.30.1490.20">
    <property type="entry name" value="ATP-grasp fold, A domain"/>
    <property type="match status" value="1"/>
</dbReference>
<dbReference type="GO" id="GO:0006099">
    <property type="term" value="P:tricarboxylic acid cycle"/>
    <property type="evidence" value="ECO:0007669"/>
    <property type="project" value="UniProtKB-UniRule"/>
</dbReference>
<dbReference type="Pfam" id="PF08442">
    <property type="entry name" value="ATP-grasp_2"/>
    <property type="match status" value="1"/>
</dbReference>
<dbReference type="PIRSF" id="PIRSF001554">
    <property type="entry name" value="SucCS_beta"/>
    <property type="match status" value="1"/>
</dbReference>
<feature type="binding site" evidence="7">
    <location>
        <position position="235"/>
    </location>
    <ligand>
        <name>Mg(2+)</name>
        <dbReference type="ChEBI" id="CHEBI:18420"/>
    </ligand>
</feature>
<evidence type="ECO:0000313" key="12">
    <source>
        <dbReference type="Proteomes" id="UP001295684"/>
    </source>
</evidence>
<evidence type="ECO:0000256" key="5">
    <source>
        <dbReference type="ARBA" id="ARBA00022741"/>
    </source>
</evidence>
<evidence type="ECO:0000256" key="1">
    <source>
        <dbReference type="ARBA" id="ARBA00005064"/>
    </source>
</evidence>
<accession>A0AAD1XD92</accession>
<dbReference type="InterPro" id="IPR017866">
    <property type="entry name" value="Succ-CoA_synthase_bsu_CS"/>
</dbReference>
<evidence type="ECO:0000256" key="2">
    <source>
        <dbReference type="ARBA" id="ARBA00022532"/>
    </source>
</evidence>
<dbReference type="GO" id="GO:0005739">
    <property type="term" value="C:mitochondrion"/>
    <property type="evidence" value="ECO:0007669"/>
    <property type="project" value="UniProtKB-SubCell"/>
</dbReference>
<comment type="caution">
    <text evidence="11">The sequence shown here is derived from an EMBL/GenBank/DDBJ whole genome shotgun (WGS) entry which is preliminary data.</text>
</comment>
<dbReference type="PANTHER" id="PTHR11815">
    <property type="entry name" value="SUCCINYL-COA SYNTHETASE BETA CHAIN"/>
    <property type="match status" value="1"/>
</dbReference>
<keyword evidence="2 7" id="KW-0816">Tricarboxylic acid cycle</keyword>
<feature type="binding site" evidence="7">
    <location>
        <position position="300"/>
    </location>
    <ligand>
        <name>substrate</name>
        <note>ligand shared with subunit alpha</note>
    </ligand>
</feature>
<dbReference type="InterPro" id="IPR013815">
    <property type="entry name" value="ATP_grasp_subdomain_1"/>
</dbReference>
<dbReference type="HAMAP" id="MF_00558">
    <property type="entry name" value="Succ_CoA_beta"/>
    <property type="match status" value="1"/>
</dbReference>
<comment type="caution">
    <text evidence="7">Lacks conserved residue(s) required for the propagation of feature annotation.</text>
</comment>
<gene>
    <name evidence="11" type="ORF">ECRASSUSDP1_LOCUS8875</name>
</gene>
<dbReference type="AlphaFoldDB" id="A0AAD1XD92"/>
<dbReference type="InterPro" id="IPR005811">
    <property type="entry name" value="SUCC_ACL_C"/>
</dbReference>
<protein>
    <recommendedName>
        <fullName evidence="7">Succinate--CoA ligase [ADP-forming] subunit beta, mitochondrial</fullName>
        <ecNumber evidence="7">6.2.1.5</ecNumber>
    </recommendedName>
    <alternativeName>
        <fullName evidence="7">Succinyl-CoA synthetase beta chain</fullName>
        <shortName evidence="7">SCS-beta</shortName>
    </alternativeName>
</protein>
<sequence>MFRSITKNIFKKSFRPSRLIYTPFRGIKLHEYQAVQLLKKYDVPVPHGQLATTPKEALTVAQSIYEMTGTGAVVKAQILGGGRGKGHFKENELQSGVHVAKNPKDAKTIAKHMLGFSLVTKQSGHKGLKVNSVYLVELLDIQKELYLAFALDREASAPVLVYSPAGGMEIEDIAIDTPELIFKEHINENSGFTDEQIERIVKNLSLEDHHDETAKAIQNLYTCFHNTDSDMVEINPMVVCSKKGVLCADCKITIDDNAAYRQKELAEQEDKSDETPNEVAAKKYDLNYVPIGGNIGCLVNGAGLAMATMDILDLHKGKAANFLDVGGGAHGEQMIAAVNLLCNDETVDVIYINIFGGILRCDLLVQSIMEANRENPFSKPIVLRLNGNKSEEAKALISGKERELGIHFEADFDGSARLAVQLAAEKAAQKE</sequence>
<comment type="catalytic activity">
    <reaction evidence="7">
        <text>succinate + ATP + CoA = succinyl-CoA + ADP + phosphate</text>
        <dbReference type="Rhea" id="RHEA:17661"/>
        <dbReference type="ChEBI" id="CHEBI:30031"/>
        <dbReference type="ChEBI" id="CHEBI:30616"/>
        <dbReference type="ChEBI" id="CHEBI:43474"/>
        <dbReference type="ChEBI" id="CHEBI:57287"/>
        <dbReference type="ChEBI" id="CHEBI:57292"/>
        <dbReference type="ChEBI" id="CHEBI:456216"/>
        <dbReference type="EC" id="6.2.1.5"/>
    </reaction>
</comment>
<feature type="binding site" evidence="7">
    <location>
        <position position="249"/>
    </location>
    <ligand>
        <name>Mg(2+)</name>
        <dbReference type="ChEBI" id="CHEBI:18420"/>
    </ligand>
</feature>
<dbReference type="NCBIfam" id="NF001913">
    <property type="entry name" value="PRK00696.1"/>
    <property type="match status" value="1"/>
</dbReference>
<evidence type="ECO:0000256" key="6">
    <source>
        <dbReference type="ARBA" id="ARBA00022842"/>
    </source>
</evidence>
<dbReference type="FunFam" id="3.40.50.261:FF:000001">
    <property type="entry name" value="Succinate--CoA ligase [ADP-forming] subunit beta"/>
    <property type="match status" value="1"/>
</dbReference>
<evidence type="ECO:0000259" key="10">
    <source>
        <dbReference type="PROSITE" id="PS50975"/>
    </source>
</evidence>
<dbReference type="GO" id="GO:0000287">
    <property type="term" value="F:magnesium ion binding"/>
    <property type="evidence" value="ECO:0007669"/>
    <property type="project" value="UniProtKB-UniRule"/>
</dbReference>
<name>A0AAD1XD92_EUPCR</name>
<dbReference type="Proteomes" id="UP001295684">
    <property type="component" value="Unassembled WGS sequence"/>
</dbReference>
<keyword evidence="7 8" id="KW-0067">ATP-binding</keyword>
<dbReference type="SUPFAM" id="SSF52210">
    <property type="entry name" value="Succinyl-CoA synthetase domains"/>
    <property type="match status" value="1"/>
</dbReference>
<dbReference type="GO" id="GO:0042709">
    <property type="term" value="C:succinate-CoA ligase complex"/>
    <property type="evidence" value="ECO:0007669"/>
    <property type="project" value="TreeGrafter"/>
</dbReference>
<keyword evidence="7" id="KW-0496">Mitochondrion</keyword>
<dbReference type="PANTHER" id="PTHR11815:SF10">
    <property type="entry name" value="SUCCINATE--COA LIGASE [GDP-FORMING] SUBUNIT BETA, MITOCHONDRIAL"/>
    <property type="match status" value="1"/>
</dbReference>